<feature type="compositionally biased region" description="Polar residues" evidence="13">
    <location>
        <begin position="490"/>
        <end position="511"/>
    </location>
</feature>
<evidence type="ECO:0000256" key="11">
    <source>
        <dbReference type="ARBA" id="ARBA00024615"/>
    </source>
</evidence>
<comment type="subcellular location">
    <subcellularLocation>
        <location evidence="1">Endoplasmic reticulum membrane</location>
        <topology evidence="1">Peripheral membrane protein</topology>
    </subcellularLocation>
    <subcellularLocation>
        <location evidence="2">Preautophagosomal structure membrane</location>
        <topology evidence="2">Peripheral membrane protein</topology>
    </subcellularLocation>
</comment>
<dbReference type="GO" id="GO:0000045">
    <property type="term" value="P:autophagosome assembly"/>
    <property type="evidence" value="ECO:0007669"/>
    <property type="project" value="TreeGrafter"/>
</dbReference>
<dbReference type="GO" id="GO:0034045">
    <property type="term" value="C:phagophore assembly site membrane"/>
    <property type="evidence" value="ECO:0007669"/>
    <property type="project" value="UniProtKB-SubCell"/>
</dbReference>
<dbReference type="PANTHER" id="PTHR13190:SF1">
    <property type="entry name" value="AUTOPHAGY-RELATED 2, ISOFORM A"/>
    <property type="match status" value="1"/>
</dbReference>
<dbReference type="GO" id="GO:0005789">
    <property type="term" value="C:endoplasmic reticulum membrane"/>
    <property type="evidence" value="ECO:0007669"/>
    <property type="project" value="UniProtKB-SubCell"/>
</dbReference>
<evidence type="ECO:0000256" key="1">
    <source>
        <dbReference type="ARBA" id="ARBA00004406"/>
    </source>
</evidence>
<protein>
    <recommendedName>
        <fullName evidence="4">Autophagy-related protein 2</fullName>
    </recommendedName>
</protein>
<organism evidence="14 15">
    <name type="scientific">Fonsecaea pedrosoi CBS 271.37</name>
    <dbReference type="NCBI Taxonomy" id="1442368"/>
    <lineage>
        <taxon>Eukaryota</taxon>
        <taxon>Fungi</taxon>
        <taxon>Dikarya</taxon>
        <taxon>Ascomycota</taxon>
        <taxon>Pezizomycotina</taxon>
        <taxon>Eurotiomycetes</taxon>
        <taxon>Chaetothyriomycetidae</taxon>
        <taxon>Chaetothyriales</taxon>
        <taxon>Herpotrichiellaceae</taxon>
        <taxon>Fonsecaea</taxon>
    </lineage>
</organism>
<reference evidence="14 15" key="1">
    <citation type="submission" date="2015-01" db="EMBL/GenBank/DDBJ databases">
        <title>The Genome Sequence of Fonsecaea pedrosoi CBS 271.37.</title>
        <authorList>
            <consortium name="The Broad Institute Genomics Platform"/>
            <person name="Cuomo C."/>
            <person name="de Hoog S."/>
            <person name="Gorbushina A."/>
            <person name="Stielow B."/>
            <person name="Teixiera M."/>
            <person name="Abouelleil A."/>
            <person name="Chapman S.B."/>
            <person name="Priest M."/>
            <person name="Young S.K."/>
            <person name="Wortman J."/>
            <person name="Nusbaum C."/>
            <person name="Birren B."/>
        </authorList>
    </citation>
    <scope>NUCLEOTIDE SEQUENCE [LARGE SCALE GENOMIC DNA]</scope>
    <source>
        <strain evidence="14 15">CBS 271.37</strain>
    </source>
</reference>
<dbReference type="GO" id="GO:0061908">
    <property type="term" value="C:phagophore"/>
    <property type="evidence" value="ECO:0007669"/>
    <property type="project" value="TreeGrafter"/>
</dbReference>
<dbReference type="OrthoDB" id="18982at2759"/>
<feature type="region of interest" description="Disordered" evidence="13">
    <location>
        <begin position="536"/>
        <end position="577"/>
    </location>
</feature>
<dbReference type="GeneID" id="25303994"/>
<keyword evidence="9" id="KW-0472">Membrane</keyword>
<evidence type="ECO:0000256" key="8">
    <source>
        <dbReference type="ARBA" id="ARBA00023055"/>
    </source>
</evidence>
<sequence length="1989" mass="216733">MSYFLPSYFQKRLLRYALLRLDFIDSDEFDLDNLGLKWGQRTVVELKNVGIKVKRIIDILQLPASFALTHASAKLLRLTLPADLHISGIEIEVEGVEIIVAVRPDNTTAVTASGKSRSKAGFAPSRTDRANLPRSNSPPVHDPGGRYGEAGGPLELSQVLPTSEDLAASFLEAESPGERDELQAALESQSQMHMQESVISSASSEDVGLGMPGGLSLPTFVANFLKGVADRLSVNIKDVNVVLETDLSTGSAGPVENTKFMLSVGHIAVDAIDKPESLEPQPDTRRSISIDEVQLFVLSESETFSEFSGLSSPKLAKLHPPLSHHASARSDNSDFARSSTTSLSQHSDLPKFSPASLSNSGLGFGLEDAALSDSTIFGRRSRTIPVQLTSTAETESIDNRAHAEEVQQSVGRDSDEQFGISDAQSEDLAESRTFTHDEAESMYMSAMSGPLNMPGGLDWSRPMPEPQPEQHNDTGDVEGNDQEEPLGDISRTTTRGPSRSVNETEASSGESILDNSLASCFRTRILHVNAVNLKIPQPHHDEPLSEADRSTSPRRASHASQIRQMQMGGRNSPSTFLNESRLQSLRSTDQSRTAKLPKDKLSIEIGEVSVDLDIVLCRVLVRASQTINDAIPTTIPQKSKVSTPSPGMAIVPDVSLKTINLNFCESVPRMPPSKVGVQAIESILSSQEALLKVSITSISYTEDSSTERNQRLSISKIAMHHGAREVLTFVDSINVRDSIATSSMLRPHDVVVNVSGNRYEVQIKPVYIVLDLLVIDDVLSRSGGLSSLLDLGNSIISTHTVKGATPAPAPEPSKLRTVRFNDPQRRPRADSDSSSTLPKVDVRVSGAVLDLIGSESSMQIKSSAIKTVYRDNNIKVVIDGAAVEGPLLAGSRARGDIYAKIRNIEVHYSNSPDDDDLDRLLSLITPSSDRYEEDDDIMVDTLLRQRRKGGVLRLTVGDLQAGATGLRWVPLLTKLTDEISKLSSVAKYLPEDDRPGILTFALLKKLDFRFDVDEKFGVVRLQAELMEGAHINVPSLAAAQIAAWSVSRSDEDVLIGDVLSQSKTVMGPPMFMCRFIADEMEPTVRMKLSNTCIEYKVPTLVALTSLFERLKVDYTPTDKQSSSSQPSSPSLSNAGDMGSLARKVRLSIAFRDSAIALNPDKGLAKGLFVLTDAVIRHENQKRGSTDNLDIKKASLLIINDASTVGLESGNVDHKLYFEENDQVQQLTKAGFVPVGSISAASANIKVIEDKLTSETRLDVEFRNNLLFIETCADSTQTMIQILSGLAPPSPPSKVAQYRTEVVPIQDMLASFTGNAFVSEPGPLLGLQASSSVSAVGTSSKPEVGYDEEEDENEFMTGMYGDGDDADDELTASHVESDLGRSVMSESVHIAPVDATGSDIGDAGESVMMHSLLDFRADHFIPKSSVGGTAHRWNSVHNTYGLASDAIIERSPLKLRVRDVHVIWNLFDGYDWQATRDTISHAVKEIENKAMARRPRSSSRTPGVEDDDESVIGDFLFNSIYIGIPANKDPRDLANAINHDIDDLVSETGSYATGTTVTATTSRRTSGTVPRQKKLRLNRSKHHKMTFELEGVSGDFLAFPPGSGEVQSSIDVRIRKIEVFDHVPTSTWKKFATYMQDAGEREHGASMVHIEVLNVKPVAELSASEIVLKVSVLPLRLHVDQDALDFLTRFFEFRDDSAPPSSGPSSPPFLQRVEVNAVQLKLDYKPKKVDYAGLRSGRTTEFMNFFVLDRADMVLRRVILYGVSGFDRLGIMLNNIWTPDVRRNQLPGVLAGLAPVRPLVDVTSGVRDLIAVPIREYRKDGRLVRSIQKGALAFAKTTATELVNLGAKMAIGTQQILQNTEDLLVTRELQGETDEDDEMRKQISLYADQPIGIKQGLRTAYASLERDLLIARDAIVAVPGEVMASSSAKGAARAILKQSPTIILRPAIGATKAVGQTLMGAGNMLDKQNLRRIDEVSCTHPVIVLIVGQY</sequence>
<dbReference type="AlphaFoldDB" id="A0A0D2HAC1"/>
<evidence type="ECO:0000256" key="12">
    <source>
        <dbReference type="ARBA" id="ARBA00024631"/>
    </source>
</evidence>
<dbReference type="VEuPathDB" id="FungiDB:Z517_04504"/>
<feature type="compositionally biased region" description="Basic and acidic residues" evidence="13">
    <location>
        <begin position="538"/>
        <end position="551"/>
    </location>
</feature>
<feature type="region of interest" description="Disordered" evidence="13">
    <location>
        <begin position="446"/>
        <end position="511"/>
    </location>
</feature>
<dbReference type="Pfam" id="PF13329">
    <property type="entry name" value="ATG2_CAD"/>
    <property type="match status" value="1"/>
</dbReference>
<feature type="compositionally biased region" description="Low complexity" evidence="13">
    <location>
        <begin position="1120"/>
        <end position="1132"/>
    </location>
</feature>
<keyword evidence="5" id="KW-0813">Transport</keyword>
<comment type="similarity">
    <text evidence="3">Belongs to the ATG2 family.</text>
</comment>
<evidence type="ECO:0000256" key="9">
    <source>
        <dbReference type="ARBA" id="ARBA00023136"/>
    </source>
</evidence>
<feature type="region of interest" description="Disordered" evidence="13">
    <location>
        <begin position="1116"/>
        <end position="1136"/>
    </location>
</feature>
<keyword evidence="7" id="KW-0072">Autophagy</keyword>
<feature type="compositionally biased region" description="Polar residues" evidence="13">
    <location>
        <begin position="558"/>
        <end position="577"/>
    </location>
</feature>
<dbReference type="GO" id="GO:0032266">
    <property type="term" value="F:phosphatidylinositol-3-phosphate binding"/>
    <property type="evidence" value="ECO:0007669"/>
    <property type="project" value="TreeGrafter"/>
</dbReference>
<dbReference type="GO" id="GO:0061709">
    <property type="term" value="P:reticulophagy"/>
    <property type="evidence" value="ECO:0007669"/>
    <property type="project" value="TreeGrafter"/>
</dbReference>
<accession>A0A0D2HAC1</accession>
<dbReference type="GO" id="GO:0043495">
    <property type="term" value="F:protein-membrane adaptor activity"/>
    <property type="evidence" value="ECO:0007669"/>
    <property type="project" value="TreeGrafter"/>
</dbReference>
<feature type="region of interest" description="Disordered" evidence="13">
    <location>
        <begin position="389"/>
        <end position="433"/>
    </location>
</feature>
<dbReference type="InterPro" id="IPR026849">
    <property type="entry name" value="ATG2"/>
</dbReference>
<evidence type="ECO:0000256" key="7">
    <source>
        <dbReference type="ARBA" id="ARBA00023006"/>
    </source>
</evidence>
<feature type="compositionally biased region" description="Acidic residues" evidence="13">
    <location>
        <begin position="475"/>
        <end position="486"/>
    </location>
</feature>
<dbReference type="HOGENOM" id="CLU_000626_1_0_1"/>
<keyword evidence="6" id="KW-0256">Endoplasmic reticulum</keyword>
<feature type="region of interest" description="Disordered" evidence="13">
    <location>
        <begin position="318"/>
        <end position="352"/>
    </location>
</feature>
<dbReference type="GO" id="GO:0006869">
    <property type="term" value="P:lipid transport"/>
    <property type="evidence" value="ECO:0007669"/>
    <property type="project" value="UniProtKB-KW"/>
</dbReference>
<feature type="compositionally biased region" description="Basic and acidic residues" evidence="13">
    <location>
        <begin position="822"/>
        <end position="831"/>
    </location>
</feature>
<evidence type="ECO:0000256" key="6">
    <source>
        <dbReference type="ARBA" id="ARBA00022824"/>
    </source>
</evidence>
<dbReference type="Proteomes" id="UP000053029">
    <property type="component" value="Unassembled WGS sequence"/>
</dbReference>
<name>A0A0D2HAC1_9EURO</name>
<evidence type="ECO:0000256" key="2">
    <source>
        <dbReference type="ARBA" id="ARBA00004623"/>
    </source>
</evidence>
<proteinExistence type="inferred from homology"/>
<dbReference type="GO" id="GO:0034727">
    <property type="term" value="P:piecemeal microautophagy of the nucleus"/>
    <property type="evidence" value="ECO:0007669"/>
    <property type="project" value="TreeGrafter"/>
</dbReference>
<evidence type="ECO:0000256" key="4">
    <source>
        <dbReference type="ARBA" id="ARBA00018070"/>
    </source>
</evidence>
<evidence type="ECO:0000256" key="5">
    <source>
        <dbReference type="ARBA" id="ARBA00022448"/>
    </source>
</evidence>
<dbReference type="PANTHER" id="PTHR13190">
    <property type="entry name" value="AUTOPHAGY-RELATED 2, ISOFORM A"/>
    <property type="match status" value="1"/>
</dbReference>
<evidence type="ECO:0000313" key="15">
    <source>
        <dbReference type="Proteomes" id="UP000053029"/>
    </source>
</evidence>
<feature type="region of interest" description="Disordered" evidence="13">
    <location>
        <begin position="800"/>
        <end position="837"/>
    </location>
</feature>
<feature type="compositionally biased region" description="Polar residues" evidence="13">
    <location>
        <begin position="329"/>
        <end position="347"/>
    </location>
</feature>
<dbReference type="GO" id="GO:0061723">
    <property type="term" value="P:glycophagy"/>
    <property type="evidence" value="ECO:0007669"/>
    <property type="project" value="TreeGrafter"/>
</dbReference>
<evidence type="ECO:0000256" key="13">
    <source>
        <dbReference type="SAM" id="MobiDB-lite"/>
    </source>
</evidence>
<comment type="catalytic activity">
    <reaction evidence="10">
        <text>a 1,2-diacyl-sn-glycero-3-phospho-L-serine(in) = a 1,2-diacyl-sn-glycero-3-phospho-L-serine(out)</text>
        <dbReference type="Rhea" id="RHEA:38663"/>
        <dbReference type="ChEBI" id="CHEBI:57262"/>
    </reaction>
</comment>
<keyword evidence="8" id="KW-0445">Lipid transport</keyword>
<evidence type="ECO:0000256" key="3">
    <source>
        <dbReference type="ARBA" id="ARBA00009714"/>
    </source>
</evidence>
<dbReference type="GO" id="GO:0000422">
    <property type="term" value="P:autophagy of mitochondrion"/>
    <property type="evidence" value="ECO:0007669"/>
    <property type="project" value="TreeGrafter"/>
</dbReference>
<evidence type="ECO:0000313" key="14">
    <source>
        <dbReference type="EMBL" id="KIW81479.1"/>
    </source>
</evidence>
<comment type="catalytic activity">
    <reaction evidence="11">
        <text>a 1,2-diacyl-sn-glycero-3-phosphoethanolamine(in) = a 1,2-diacyl-sn-glycero-3-phosphoethanolamine(out)</text>
        <dbReference type="Rhea" id="RHEA:38895"/>
        <dbReference type="ChEBI" id="CHEBI:64612"/>
    </reaction>
</comment>
<gene>
    <name evidence="14" type="ORF">Z517_04504</name>
</gene>
<feature type="region of interest" description="Disordered" evidence="13">
    <location>
        <begin position="110"/>
        <end position="154"/>
    </location>
</feature>
<dbReference type="EMBL" id="KN846971">
    <property type="protein sequence ID" value="KIW81479.1"/>
    <property type="molecule type" value="Genomic_DNA"/>
</dbReference>
<keyword evidence="15" id="KW-1185">Reference proteome</keyword>
<dbReference type="RefSeq" id="XP_013285287.1">
    <property type="nucleotide sequence ID" value="XM_013429833.1"/>
</dbReference>
<dbReference type="STRING" id="1442368.A0A0D2HAC1"/>
<comment type="catalytic activity">
    <reaction evidence="12">
        <text>a 1,2-diacyl-sn-glycero-3-phosphocholine(in) = a 1,2-diacyl-sn-glycero-3-phosphocholine(out)</text>
        <dbReference type="Rhea" id="RHEA:38571"/>
        <dbReference type="ChEBI" id="CHEBI:57643"/>
    </reaction>
</comment>
<evidence type="ECO:0000256" key="10">
    <source>
        <dbReference type="ARBA" id="ARBA00024479"/>
    </source>
</evidence>